<protein>
    <submittedName>
        <fullName evidence="2">DinB family protein</fullName>
    </submittedName>
</protein>
<evidence type="ECO:0000313" key="3">
    <source>
        <dbReference type="Proteomes" id="UP001213504"/>
    </source>
</evidence>
<dbReference type="Proteomes" id="UP001213504">
    <property type="component" value="Chromosome"/>
</dbReference>
<sequence>MNIDEYLYFVRRAFDGMLDALELLGDEHANEAPPLAGANPPWAIAYHCTEVVDYWIGHLIAGRPSRRNRAAEFTASGSVADLRGRVTALQSRLVDDLAGFDPTAPLLNSPPSAYEGPARELSPCGVLLHVLEELAQHHGQIELSRDALLALAGDRR</sequence>
<dbReference type="RefSeq" id="WP_165629399.1">
    <property type="nucleotide sequence ID" value="NZ_CBDRND010000021.1"/>
</dbReference>
<dbReference type="InterPro" id="IPR034660">
    <property type="entry name" value="DinB/YfiT-like"/>
</dbReference>
<dbReference type="AlphaFoldDB" id="A0AAX3T694"/>
<dbReference type="Pfam" id="PF12867">
    <property type="entry name" value="DinB_2"/>
    <property type="match status" value="1"/>
</dbReference>
<dbReference type="EMBL" id="CP121270">
    <property type="protein sequence ID" value="WFP24714.1"/>
    <property type="molecule type" value="Genomic_DNA"/>
</dbReference>
<dbReference type="Gene3D" id="1.20.120.450">
    <property type="entry name" value="dinb family like domain"/>
    <property type="match status" value="1"/>
</dbReference>
<proteinExistence type="predicted"/>
<feature type="domain" description="DinB-like" evidence="1">
    <location>
        <begin position="12"/>
        <end position="141"/>
    </location>
</feature>
<dbReference type="SUPFAM" id="SSF109854">
    <property type="entry name" value="DinB/YfiT-like putative metalloenzymes"/>
    <property type="match status" value="1"/>
</dbReference>
<evidence type="ECO:0000259" key="1">
    <source>
        <dbReference type="Pfam" id="PF12867"/>
    </source>
</evidence>
<organism evidence="2 3">
    <name type="scientific">Gordonia hongkongensis</name>
    <dbReference type="NCBI Taxonomy" id="1701090"/>
    <lineage>
        <taxon>Bacteria</taxon>
        <taxon>Bacillati</taxon>
        <taxon>Actinomycetota</taxon>
        <taxon>Actinomycetes</taxon>
        <taxon>Mycobacteriales</taxon>
        <taxon>Gordoniaceae</taxon>
        <taxon>Gordonia</taxon>
    </lineage>
</organism>
<reference evidence="2" key="1">
    <citation type="submission" date="2023-04" db="EMBL/GenBank/DDBJ databases">
        <title>Complete genome sequence of a phthalic acid esters degrading bacterial strain.</title>
        <authorList>
            <person name="Weng L."/>
            <person name="Jia Y."/>
            <person name="Ren L."/>
        </authorList>
    </citation>
    <scope>NUCLEOTIDE SEQUENCE</scope>
    <source>
        <strain evidence="2">RL-LY01</strain>
    </source>
</reference>
<dbReference type="InterPro" id="IPR024775">
    <property type="entry name" value="DinB-like"/>
</dbReference>
<accession>A0AAX3T694</accession>
<evidence type="ECO:0000313" key="2">
    <source>
        <dbReference type="EMBL" id="WFP24714.1"/>
    </source>
</evidence>
<name>A0AAX3T694_9ACTN</name>
<gene>
    <name evidence="2" type="ORF">P9A14_21765</name>
</gene>